<dbReference type="Pfam" id="PF00732">
    <property type="entry name" value="GMC_oxred_N"/>
    <property type="match status" value="1"/>
</dbReference>
<feature type="domain" description="Glucose-methanol-choline oxidoreductase N-terminal" evidence="5">
    <location>
        <begin position="1"/>
        <end position="203"/>
    </location>
</feature>
<feature type="non-terminal residue" evidence="6">
    <location>
        <position position="281"/>
    </location>
</feature>
<organism evidence="6 7">
    <name type="scientific">Araneus ventricosus</name>
    <name type="common">Orbweaver spider</name>
    <name type="synonym">Epeira ventricosa</name>
    <dbReference type="NCBI Taxonomy" id="182803"/>
    <lineage>
        <taxon>Eukaryota</taxon>
        <taxon>Metazoa</taxon>
        <taxon>Ecdysozoa</taxon>
        <taxon>Arthropoda</taxon>
        <taxon>Chelicerata</taxon>
        <taxon>Arachnida</taxon>
        <taxon>Araneae</taxon>
        <taxon>Araneomorphae</taxon>
        <taxon>Entelegynae</taxon>
        <taxon>Araneoidea</taxon>
        <taxon>Araneidae</taxon>
        <taxon>Araneus</taxon>
    </lineage>
</organism>
<accession>A0A4Y2TCY3</accession>
<dbReference type="InterPro" id="IPR036188">
    <property type="entry name" value="FAD/NAD-bd_sf"/>
</dbReference>
<dbReference type="GO" id="GO:0016614">
    <property type="term" value="F:oxidoreductase activity, acting on CH-OH group of donors"/>
    <property type="evidence" value="ECO:0007669"/>
    <property type="project" value="InterPro"/>
</dbReference>
<sequence>MVYIRGNRKDYDNWAAQGARGWSYKDVFPYFLKLEDNRNNDFLMNGYHASGGPVTVEKPGYQPEIETRILEAAEQLGYRVVDSNAARQTGFYDLQGNLRNGQRCNTAKAYLVPAENRTNLDIVGGAHVKKVLFDGSRAIGVQFDYKNSEYLVKARREIIMSAGTTNTAQLLMLSGVGPRKHLEKLKIPVIADLPVGNNLQDHCATSLPFVLNTRPMNEKLTDPRNIKEYINSRTGPLTSLNFISSVAFLGGEAEEDFPDYELYFAEATTVITKEQSGLKPI</sequence>
<dbReference type="Proteomes" id="UP000499080">
    <property type="component" value="Unassembled WGS sequence"/>
</dbReference>
<dbReference type="GO" id="GO:0050660">
    <property type="term" value="F:flavin adenine dinucleotide binding"/>
    <property type="evidence" value="ECO:0007669"/>
    <property type="project" value="InterPro"/>
</dbReference>
<evidence type="ECO:0000256" key="4">
    <source>
        <dbReference type="ARBA" id="ARBA00022827"/>
    </source>
</evidence>
<name>A0A4Y2TCY3_ARAVE</name>
<evidence type="ECO:0000256" key="3">
    <source>
        <dbReference type="ARBA" id="ARBA00022630"/>
    </source>
</evidence>
<gene>
    <name evidence="6" type="primary">betA_10</name>
    <name evidence="6" type="ORF">AVEN_254842_1</name>
</gene>
<keyword evidence="3" id="KW-0285">Flavoprotein</keyword>
<evidence type="ECO:0000256" key="1">
    <source>
        <dbReference type="ARBA" id="ARBA00001974"/>
    </source>
</evidence>
<dbReference type="PANTHER" id="PTHR11552">
    <property type="entry name" value="GLUCOSE-METHANOL-CHOLINE GMC OXIDOREDUCTASE"/>
    <property type="match status" value="1"/>
</dbReference>
<dbReference type="InterPro" id="IPR000172">
    <property type="entry name" value="GMC_OxRdtase_N"/>
</dbReference>
<evidence type="ECO:0000313" key="6">
    <source>
        <dbReference type="EMBL" id="GBN96965.1"/>
    </source>
</evidence>
<evidence type="ECO:0000259" key="5">
    <source>
        <dbReference type="Pfam" id="PF00732"/>
    </source>
</evidence>
<keyword evidence="4" id="KW-0274">FAD</keyword>
<dbReference type="EMBL" id="BGPR01026890">
    <property type="protein sequence ID" value="GBN96965.1"/>
    <property type="molecule type" value="Genomic_DNA"/>
</dbReference>
<keyword evidence="7" id="KW-1185">Reference proteome</keyword>
<dbReference type="AlphaFoldDB" id="A0A4Y2TCY3"/>
<evidence type="ECO:0000313" key="7">
    <source>
        <dbReference type="Proteomes" id="UP000499080"/>
    </source>
</evidence>
<protein>
    <submittedName>
        <fullName evidence="6">Oxygen-dependent choline dehydrogenase</fullName>
    </submittedName>
</protein>
<dbReference type="Gene3D" id="3.50.50.60">
    <property type="entry name" value="FAD/NAD(P)-binding domain"/>
    <property type="match status" value="1"/>
</dbReference>
<comment type="similarity">
    <text evidence="2">Belongs to the GMC oxidoreductase family.</text>
</comment>
<dbReference type="PANTHER" id="PTHR11552:SF147">
    <property type="entry name" value="CHOLINE DEHYDROGENASE, MITOCHONDRIAL"/>
    <property type="match status" value="1"/>
</dbReference>
<dbReference type="Gene3D" id="1.10.1220.110">
    <property type="match status" value="1"/>
</dbReference>
<dbReference type="SUPFAM" id="SSF51905">
    <property type="entry name" value="FAD/NAD(P)-binding domain"/>
    <property type="match status" value="1"/>
</dbReference>
<comment type="cofactor">
    <cofactor evidence="1">
        <name>FAD</name>
        <dbReference type="ChEBI" id="CHEBI:57692"/>
    </cofactor>
</comment>
<dbReference type="InterPro" id="IPR012132">
    <property type="entry name" value="GMC_OxRdtase"/>
</dbReference>
<comment type="caution">
    <text evidence="6">The sequence shown here is derived from an EMBL/GenBank/DDBJ whole genome shotgun (WGS) entry which is preliminary data.</text>
</comment>
<reference evidence="6 7" key="1">
    <citation type="journal article" date="2019" name="Sci. Rep.">
        <title>Orb-weaving spider Araneus ventricosus genome elucidates the spidroin gene catalogue.</title>
        <authorList>
            <person name="Kono N."/>
            <person name="Nakamura H."/>
            <person name="Ohtoshi R."/>
            <person name="Moran D.A.P."/>
            <person name="Shinohara A."/>
            <person name="Yoshida Y."/>
            <person name="Fujiwara M."/>
            <person name="Mori M."/>
            <person name="Tomita M."/>
            <person name="Arakawa K."/>
        </authorList>
    </citation>
    <scope>NUCLEOTIDE SEQUENCE [LARGE SCALE GENOMIC DNA]</scope>
</reference>
<proteinExistence type="inferred from homology"/>
<evidence type="ECO:0000256" key="2">
    <source>
        <dbReference type="ARBA" id="ARBA00010790"/>
    </source>
</evidence>